<dbReference type="EMBL" id="DXHX01000149">
    <property type="protein sequence ID" value="HIV75508.1"/>
    <property type="molecule type" value="Genomic_DNA"/>
</dbReference>
<evidence type="ECO:0000259" key="3">
    <source>
        <dbReference type="PROSITE" id="PS51387"/>
    </source>
</evidence>
<dbReference type="InterPro" id="IPR007173">
    <property type="entry name" value="ALO_C"/>
</dbReference>
<dbReference type="InterPro" id="IPR016167">
    <property type="entry name" value="FAD-bd_PCMH_sub1"/>
</dbReference>
<keyword evidence="1" id="KW-0285">Flavoprotein</keyword>
<dbReference type="PANTHER" id="PTHR43762:SF1">
    <property type="entry name" value="D-ARABINONO-1,4-LACTONE OXIDASE"/>
    <property type="match status" value="1"/>
</dbReference>
<sequence length="439" mass="50694">MFFIKKKRAVFFKNWSESVHCLPNHYEEPEDLHALKNIIERAYMEKETIRVVGSGHSFTPLVATSEVLVSIEKLSGIEKIDRENQLVTVWAGTPLKELGLQLHKVGYAMENLGDINEQTIAGAISTGTHGTGAEFGNISTQVHSLTIMKADGQLLHISPNENAYLLNAAKVSLGLLGIIVKVTLRVLPAYQLTSHSYKESFMQCLQQLELLRRSNRNFEFFWFPYTDTVQIKIMNEDNYSITETKKQNMFKKVVIENGLFFVLSEVSRVVPKTAKMISAASAAGVPIGTETAHSHELYATPRLVKFNEMEYCIDAKYMPDVLKEIDTLIRTYEFAVHFPIECRYVKKDPIWLSPSFERDSAYIAIHMYKGMEFKRYFEEVEKIFAKYNGRPHWGKMHMMQYGQLKQVYPKLEEFLDLRKELDPEGMFLNEYVRELFHIR</sequence>
<dbReference type="InterPro" id="IPR016169">
    <property type="entry name" value="FAD-bd_PCMH_sub2"/>
</dbReference>
<gene>
    <name evidence="4" type="ORF">H9895_10550</name>
</gene>
<dbReference type="InterPro" id="IPR016166">
    <property type="entry name" value="FAD-bd_PCMH"/>
</dbReference>
<proteinExistence type="predicted"/>
<evidence type="ECO:0000313" key="4">
    <source>
        <dbReference type="EMBL" id="HIV75508.1"/>
    </source>
</evidence>
<dbReference type="Gene3D" id="3.30.465.10">
    <property type="match status" value="1"/>
</dbReference>
<dbReference type="NCBIfam" id="TIGR01679">
    <property type="entry name" value="bact_FAD_ox"/>
    <property type="match status" value="1"/>
</dbReference>
<dbReference type="InterPro" id="IPR036318">
    <property type="entry name" value="FAD-bd_PCMH-like_sf"/>
</dbReference>
<organism evidence="4 5">
    <name type="scientific">Candidatus Pseudogracilibacillus intestinigallinarum</name>
    <dbReference type="NCBI Taxonomy" id="2838742"/>
    <lineage>
        <taxon>Bacteria</taxon>
        <taxon>Bacillati</taxon>
        <taxon>Bacillota</taxon>
        <taxon>Bacilli</taxon>
        <taxon>Bacillales</taxon>
        <taxon>Bacillaceae</taxon>
        <taxon>Pseudogracilibacillus</taxon>
    </lineage>
</organism>
<dbReference type="PROSITE" id="PS51387">
    <property type="entry name" value="FAD_PCMH"/>
    <property type="match status" value="1"/>
</dbReference>
<dbReference type="Gene3D" id="3.30.43.10">
    <property type="entry name" value="Uridine Diphospho-n-acetylenolpyruvylglucosamine Reductase, domain 2"/>
    <property type="match status" value="1"/>
</dbReference>
<protein>
    <submittedName>
        <fullName evidence="4">FAD-binding protein</fullName>
    </submittedName>
</protein>
<name>A0A9D1TL66_9BACI</name>
<evidence type="ECO:0000256" key="2">
    <source>
        <dbReference type="ARBA" id="ARBA00023002"/>
    </source>
</evidence>
<dbReference type="GO" id="GO:0016020">
    <property type="term" value="C:membrane"/>
    <property type="evidence" value="ECO:0007669"/>
    <property type="project" value="InterPro"/>
</dbReference>
<dbReference type="InterPro" id="IPR016171">
    <property type="entry name" value="Vanillyl_alc_oxidase_C-sub2"/>
</dbReference>
<keyword evidence="2" id="KW-0560">Oxidoreductase</keyword>
<comment type="caution">
    <text evidence="4">The sequence shown here is derived from an EMBL/GenBank/DDBJ whole genome shotgun (WGS) entry which is preliminary data.</text>
</comment>
<reference evidence="4" key="1">
    <citation type="journal article" date="2021" name="PeerJ">
        <title>Extensive microbial diversity within the chicken gut microbiome revealed by metagenomics and culture.</title>
        <authorList>
            <person name="Gilroy R."/>
            <person name="Ravi A."/>
            <person name="Getino M."/>
            <person name="Pursley I."/>
            <person name="Horton D.L."/>
            <person name="Alikhan N.F."/>
            <person name="Baker D."/>
            <person name="Gharbi K."/>
            <person name="Hall N."/>
            <person name="Watson M."/>
            <person name="Adriaenssens E.M."/>
            <person name="Foster-Nyarko E."/>
            <person name="Jarju S."/>
            <person name="Secka A."/>
            <person name="Antonio M."/>
            <person name="Oren A."/>
            <person name="Chaudhuri R.R."/>
            <person name="La Ragione R."/>
            <person name="Hildebrand F."/>
            <person name="Pallen M.J."/>
        </authorList>
    </citation>
    <scope>NUCLEOTIDE SEQUENCE</scope>
    <source>
        <strain evidence="4">CHK169-2315</strain>
    </source>
</reference>
<reference evidence="4" key="2">
    <citation type="submission" date="2021-04" db="EMBL/GenBank/DDBJ databases">
        <authorList>
            <person name="Gilroy R."/>
        </authorList>
    </citation>
    <scope>NUCLEOTIDE SEQUENCE</scope>
    <source>
        <strain evidence="4">CHK169-2315</strain>
    </source>
</reference>
<feature type="domain" description="FAD-binding PCMH-type" evidence="3">
    <location>
        <begin position="19"/>
        <end position="189"/>
    </location>
</feature>
<dbReference type="InterPro" id="IPR010031">
    <property type="entry name" value="FAD_lactone_oxidase-like"/>
</dbReference>
<dbReference type="GO" id="GO:0003885">
    <property type="term" value="F:D-arabinono-1,4-lactone oxidase activity"/>
    <property type="evidence" value="ECO:0007669"/>
    <property type="project" value="InterPro"/>
</dbReference>
<dbReference type="Pfam" id="PF04030">
    <property type="entry name" value="ALO"/>
    <property type="match status" value="1"/>
</dbReference>
<dbReference type="SUPFAM" id="SSF56176">
    <property type="entry name" value="FAD-binding/transporter-associated domain-like"/>
    <property type="match status" value="1"/>
</dbReference>
<dbReference type="PANTHER" id="PTHR43762">
    <property type="entry name" value="L-GULONOLACTONE OXIDASE"/>
    <property type="match status" value="1"/>
</dbReference>
<dbReference type="Pfam" id="PF01565">
    <property type="entry name" value="FAD_binding_4"/>
    <property type="match status" value="1"/>
</dbReference>
<dbReference type="AlphaFoldDB" id="A0A9D1TL66"/>
<dbReference type="GO" id="GO:0071949">
    <property type="term" value="F:FAD binding"/>
    <property type="evidence" value="ECO:0007669"/>
    <property type="project" value="InterPro"/>
</dbReference>
<dbReference type="PIRSF" id="PIRSF000136">
    <property type="entry name" value="LGO_GLO"/>
    <property type="match status" value="1"/>
</dbReference>
<evidence type="ECO:0000313" key="5">
    <source>
        <dbReference type="Proteomes" id="UP000823937"/>
    </source>
</evidence>
<evidence type="ECO:0000256" key="1">
    <source>
        <dbReference type="ARBA" id="ARBA00022630"/>
    </source>
</evidence>
<accession>A0A9D1TL66</accession>
<dbReference type="Proteomes" id="UP000823937">
    <property type="component" value="Unassembled WGS sequence"/>
</dbReference>
<dbReference type="InterPro" id="IPR006094">
    <property type="entry name" value="Oxid_FAD_bind_N"/>
</dbReference>
<dbReference type="Gene3D" id="1.10.45.10">
    <property type="entry name" value="Vanillyl-alcohol Oxidase, Chain A, domain 4"/>
    <property type="match status" value="1"/>
</dbReference>
<dbReference type="Gene3D" id="3.30.70.2520">
    <property type="match status" value="1"/>
</dbReference>